<dbReference type="PANTHER" id="PTHR47389:SF5">
    <property type="entry name" value="OS09G0436700 PROTEIN"/>
    <property type="match status" value="1"/>
</dbReference>
<dbReference type="Gene3D" id="2.40.10.120">
    <property type="match status" value="1"/>
</dbReference>
<comment type="caution">
    <text evidence="1">The sequence shown here is derived from an EMBL/GenBank/DDBJ whole genome shotgun (WGS) entry which is preliminary data.</text>
</comment>
<sequence length="264" mass="29230">MASCGRHPSGLLLHLRLLTQFCVISVFLIGNAFADGKLLTQTTGFLIDWEDESKVGILLTSALLIKSKSPSKDEWIGADKYIPEAEVRVHLFDRDDTVVVAELLLYDKNYNLALFKFGINLSAEVLSFRSELKFGQEVFVLGRDKDLHLNIGHGNVQYEGSSEYECTCLSTCGLGGPVIDLNGEVMGMVNSPRTGFIPSASILCCIPRLHIGIKFSAIKFLDPIQIEEIYRKCHIDEGLIVQQESGLVISFNVGMECTCLPQLR</sequence>
<dbReference type="AlphaFoldDB" id="A0A1E5V866"/>
<organism evidence="1 2">
    <name type="scientific">Dichanthelium oligosanthes</name>
    <dbReference type="NCBI Taxonomy" id="888268"/>
    <lineage>
        <taxon>Eukaryota</taxon>
        <taxon>Viridiplantae</taxon>
        <taxon>Streptophyta</taxon>
        <taxon>Embryophyta</taxon>
        <taxon>Tracheophyta</taxon>
        <taxon>Spermatophyta</taxon>
        <taxon>Magnoliopsida</taxon>
        <taxon>Liliopsida</taxon>
        <taxon>Poales</taxon>
        <taxon>Poaceae</taxon>
        <taxon>PACMAD clade</taxon>
        <taxon>Panicoideae</taxon>
        <taxon>Panicodae</taxon>
        <taxon>Paniceae</taxon>
        <taxon>Dichantheliinae</taxon>
        <taxon>Dichanthelium</taxon>
    </lineage>
</organism>
<protein>
    <submittedName>
        <fullName evidence="1">Uncharacterized protein</fullName>
    </submittedName>
</protein>
<dbReference type="SUPFAM" id="SSF50494">
    <property type="entry name" value="Trypsin-like serine proteases"/>
    <property type="match status" value="1"/>
</dbReference>
<accession>A0A1E5V866</accession>
<dbReference type="Pfam" id="PF13365">
    <property type="entry name" value="Trypsin_2"/>
    <property type="match status" value="1"/>
</dbReference>
<dbReference type="OrthoDB" id="621304at2759"/>
<keyword evidence="2" id="KW-1185">Reference proteome</keyword>
<dbReference type="EMBL" id="LWDX02048097">
    <property type="protein sequence ID" value="OEL21366.1"/>
    <property type="molecule type" value="Genomic_DNA"/>
</dbReference>
<evidence type="ECO:0000313" key="1">
    <source>
        <dbReference type="EMBL" id="OEL21366.1"/>
    </source>
</evidence>
<reference evidence="1 2" key="1">
    <citation type="submission" date="2016-09" db="EMBL/GenBank/DDBJ databases">
        <title>The draft genome of Dichanthelium oligosanthes: A C3 panicoid grass species.</title>
        <authorList>
            <person name="Studer A.J."/>
            <person name="Schnable J.C."/>
            <person name="Brutnell T.P."/>
        </authorList>
    </citation>
    <scope>NUCLEOTIDE SEQUENCE [LARGE SCALE GENOMIC DNA]</scope>
    <source>
        <strain evidence="2">cv. Kellogg 1175</strain>
        <tissue evidence="1">Leaf</tissue>
    </source>
</reference>
<proteinExistence type="predicted"/>
<dbReference type="Proteomes" id="UP000095767">
    <property type="component" value="Unassembled WGS sequence"/>
</dbReference>
<gene>
    <name evidence="1" type="ORF">BAE44_0017610</name>
</gene>
<dbReference type="STRING" id="888268.A0A1E5V866"/>
<dbReference type="InterPro" id="IPR009003">
    <property type="entry name" value="Peptidase_S1_PA"/>
</dbReference>
<name>A0A1E5V866_9POAL</name>
<evidence type="ECO:0000313" key="2">
    <source>
        <dbReference type="Proteomes" id="UP000095767"/>
    </source>
</evidence>
<dbReference type="PANTHER" id="PTHR47389">
    <property type="entry name" value="OS09G0436400 PROTEIN"/>
    <property type="match status" value="1"/>
</dbReference>